<gene>
    <name evidence="2" type="ORF">BCO9919_01306</name>
</gene>
<feature type="compositionally biased region" description="Polar residues" evidence="1">
    <location>
        <begin position="106"/>
        <end position="115"/>
    </location>
</feature>
<dbReference type="Proteomes" id="UP000494322">
    <property type="component" value="Unassembled WGS sequence"/>
</dbReference>
<feature type="compositionally biased region" description="Basic and acidic residues" evidence="1">
    <location>
        <begin position="133"/>
        <end position="144"/>
    </location>
</feature>
<proteinExistence type="predicted"/>
<dbReference type="Pfam" id="PF07377">
    <property type="entry name" value="DUF1493"/>
    <property type="match status" value="1"/>
</dbReference>
<dbReference type="InterPro" id="IPR010862">
    <property type="entry name" value="DUF1493"/>
</dbReference>
<dbReference type="EMBL" id="CABWIK020000005">
    <property type="protein sequence ID" value="CAB3964306.1"/>
    <property type="molecule type" value="Genomic_DNA"/>
</dbReference>
<feature type="region of interest" description="Disordered" evidence="1">
    <location>
        <begin position="106"/>
        <end position="144"/>
    </location>
</feature>
<reference evidence="2 3" key="1">
    <citation type="submission" date="2020-04" db="EMBL/GenBank/DDBJ databases">
        <authorList>
            <person name="Depoorter E."/>
        </authorList>
    </citation>
    <scope>NUCLEOTIDE SEQUENCE [LARGE SCALE GENOMIC DNA]</scope>
    <source>
        <strain evidence="2 3">BCC0132</strain>
    </source>
</reference>
<evidence type="ECO:0000313" key="3">
    <source>
        <dbReference type="Proteomes" id="UP000494322"/>
    </source>
</evidence>
<name>A0A6J5IVE7_9BURK</name>
<accession>A0A6J5IVE7</accession>
<organism evidence="2 3">
    <name type="scientific">Burkholderia cenocepacia</name>
    <dbReference type="NCBI Taxonomy" id="95486"/>
    <lineage>
        <taxon>Bacteria</taxon>
        <taxon>Pseudomonadati</taxon>
        <taxon>Pseudomonadota</taxon>
        <taxon>Betaproteobacteria</taxon>
        <taxon>Burkholderiales</taxon>
        <taxon>Burkholderiaceae</taxon>
        <taxon>Burkholderia</taxon>
        <taxon>Burkholderia cepacia complex</taxon>
    </lineage>
</organism>
<dbReference type="RefSeq" id="WP_244115219.1">
    <property type="nucleotide sequence ID" value="NZ_CABWIK020000005.1"/>
</dbReference>
<evidence type="ECO:0000313" key="2">
    <source>
        <dbReference type="EMBL" id="CAB3964306.1"/>
    </source>
</evidence>
<dbReference type="AlphaFoldDB" id="A0A6J5IVE7"/>
<evidence type="ECO:0000256" key="1">
    <source>
        <dbReference type="SAM" id="MobiDB-lite"/>
    </source>
</evidence>
<protein>
    <submittedName>
        <fullName evidence="2">Acyl carrier protein</fullName>
    </submittedName>
</protein>
<sequence length="144" mass="16270">MENVRWDEIEVFVRAEVGLGKSTPLFVATRLWEDLGRTGDEADDFMGRFFERFSVDAGDFDFHRYFLMEGEGASIHCSADGCSENRTLSNGNRSRWRCCTAQRLNGNGVRGNSPSYREESSEQVRMTSGELNVSDRLKAQGDIP</sequence>